<keyword evidence="2" id="KW-1185">Reference proteome</keyword>
<sequence>MNMAMRGNNVKTSAVILVAVCLVALVQTQQVHADHCCCPGSALIPAYITCRAFGSVSTCCRYCTGRMTNQDGCPYPYIQPPFLSKGVSETNYGNKVVDYCKMGCTASVCNKIITSVASSNDGGKDAMERCTSACHDLCTKDNAKIAKAHGA</sequence>
<protein>
    <submittedName>
        <fullName evidence="1">Uncharacterized protein</fullName>
    </submittedName>
</protein>
<dbReference type="EnsemblPlants" id="AVESA.00010b.r2.3DG0570330.1">
    <property type="protein sequence ID" value="AVESA.00010b.r2.3DG0570330.1.CDS"/>
    <property type="gene ID" value="AVESA.00010b.r2.3DG0570330"/>
</dbReference>
<reference evidence="1" key="2">
    <citation type="submission" date="2025-09" db="UniProtKB">
        <authorList>
            <consortium name="EnsemblPlants"/>
        </authorList>
    </citation>
    <scope>IDENTIFICATION</scope>
</reference>
<organism evidence="1 2">
    <name type="scientific">Avena sativa</name>
    <name type="common">Oat</name>
    <dbReference type="NCBI Taxonomy" id="4498"/>
    <lineage>
        <taxon>Eukaryota</taxon>
        <taxon>Viridiplantae</taxon>
        <taxon>Streptophyta</taxon>
        <taxon>Embryophyta</taxon>
        <taxon>Tracheophyta</taxon>
        <taxon>Spermatophyta</taxon>
        <taxon>Magnoliopsida</taxon>
        <taxon>Liliopsida</taxon>
        <taxon>Poales</taxon>
        <taxon>Poaceae</taxon>
        <taxon>BOP clade</taxon>
        <taxon>Pooideae</taxon>
        <taxon>Poodae</taxon>
        <taxon>Poeae</taxon>
        <taxon>Poeae Chloroplast Group 1 (Aveneae type)</taxon>
        <taxon>Aveninae</taxon>
        <taxon>Avena</taxon>
    </lineage>
</organism>
<proteinExistence type="predicted"/>
<accession>A0ACD5W5S3</accession>
<evidence type="ECO:0000313" key="2">
    <source>
        <dbReference type="Proteomes" id="UP001732700"/>
    </source>
</evidence>
<dbReference type="Proteomes" id="UP001732700">
    <property type="component" value="Chromosome 3D"/>
</dbReference>
<reference evidence="1" key="1">
    <citation type="submission" date="2021-05" db="EMBL/GenBank/DDBJ databases">
        <authorList>
            <person name="Scholz U."/>
            <person name="Mascher M."/>
            <person name="Fiebig A."/>
        </authorList>
    </citation>
    <scope>NUCLEOTIDE SEQUENCE [LARGE SCALE GENOMIC DNA]</scope>
</reference>
<evidence type="ECO:0000313" key="1">
    <source>
        <dbReference type="EnsemblPlants" id="AVESA.00010b.r2.3DG0570330.1.CDS"/>
    </source>
</evidence>
<name>A0ACD5W5S3_AVESA</name>